<protein>
    <submittedName>
        <fullName evidence="1">Uncharacterized protein</fullName>
    </submittedName>
</protein>
<comment type="caution">
    <text evidence="1">The sequence shown here is derived from an EMBL/GenBank/DDBJ whole genome shotgun (WGS) entry which is preliminary data.</text>
</comment>
<sequence length="404" mass="45977">MFPPRPPSTEDLNHPTFIDPPNTFIYEDTTSDFASPPTALNPFGAERSDGFIPPPPSAFGSGESKTVLGPIAVNPFAEIIQYNPKETRQLKPTRPHWTKERILEIAANLNDTPYESSVFIQYPSLEDVRKGSSAVIKETNMTAAEVDPKNWGNKIDQNKSKAARLESEYELEKLTSIMDTVKDHRIKTILGLNLGANDTVTSIVNHQLFAHIVNKVRQMYMETSKIAWVEELVVVYQVENQIISKEHEPKNVNILKGMKGPDLNCLYQHRVKEVHDPLGLKEINESTLIVCLNKEKPFRQILGDYLLDQRIAPFGLITYPPQFPNWRGNDPESRNLEYLFPAIGGQSATCPRLPNDSFFHHVWISRMHQEKDSLTNEDVDVLYDTSIFLKEIKPKVRDIMLVED</sequence>
<dbReference type="AlphaFoldDB" id="A0A9P9DCN8"/>
<dbReference type="Proteomes" id="UP000700596">
    <property type="component" value="Unassembled WGS sequence"/>
</dbReference>
<evidence type="ECO:0000313" key="2">
    <source>
        <dbReference type="Proteomes" id="UP000700596"/>
    </source>
</evidence>
<accession>A0A9P9DCN8</accession>
<evidence type="ECO:0000313" key="1">
    <source>
        <dbReference type="EMBL" id="KAH7116796.1"/>
    </source>
</evidence>
<keyword evidence="2" id="KW-1185">Reference proteome</keyword>
<organism evidence="1 2">
    <name type="scientific">Dendryphion nanum</name>
    <dbReference type="NCBI Taxonomy" id="256645"/>
    <lineage>
        <taxon>Eukaryota</taxon>
        <taxon>Fungi</taxon>
        <taxon>Dikarya</taxon>
        <taxon>Ascomycota</taxon>
        <taxon>Pezizomycotina</taxon>
        <taxon>Dothideomycetes</taxon>
        <taxon>Pleosporomycetidae</taxon>
        <taxon>Pleosporales</taxon>
        <taxon>Torulaceae</taxon>
        <taxon>Dendryphion</taxon>
    </lineage>
</organism>
<reference evidence="1" key="1">
    <citation type="journal article" date="2021" name="Nat. Commun.">
        <title>Genetic determinants of endophytism in the Arabidopsis root mycobiome.</title>
        <authorList>
            <person name="Mesny F."/>
            <person name="Miyauchi S."/>
            <person name="Thiergart T."/>
            <person name="Pickel B."/>
            <person name="Atanasova L."/>
            <person name="Karlsson M."/>
            <person name="Huettel B."/>
            <person name="Barry K.W."/>
            <person name="Haridas S."/>
            <person name="Chen C."/>
            <person name="Bauer D."/>
            <person name="Andreopoulos W."/>
            <person name="Pangilinan J."/>
            <person name="LaButti K."/>
            <person name="Riley R."/>
            <person name="Lipzen A."/>
            <person name="Clum A."/>
            <person name="Drula E."/>
            <person name="Henrissat B."/>
            <person name="Kohler A."/>
            <person name="Grigoriev I.V."/>
            <person name="Martin F.M."/>
            <person name="Hacquard S."/>
        </authorList>
    </citation>
    <scope>NUCLEOTIDE SEQUENCE</scope>
    <source>
        <strain evidence="1">MPI-CAGE-CH-0243</strain>
    </source>
</reference>
<gene>
    <name evidence="1" type="ORF">B0J11DRAFT_509827</name>
</gene>
<name>A0A9P9DCN8_9PLEO</name>
<proteinExistence type="predicted"/>
<dbReference type="EMBL" id="JAGMWT010000014">
    <property type="protein sequence ID" value="KAH7116796.1"/>
    <property type="molecule type" value="Genomic_DNA"/>
</dbReference>